<proteinExistence type="predicted"/>
<protein>
    <submittedName>
        <fullName evidence="2">Uncharacterized protein</fullName>
    </submittedName>
</protein>
<dbReference type="Proteomes" id="UP001054857">
    <property type="component" value="Unassembled WGS sequence"/>
</dbReference>
<accession>A0AAD3HTE6</accession>
<keyword evidence="3" id="KW-1185">Reference proteome</keyword>
<feature type="region of interest" description="Disordered" evidence="1">
    <location>
        <begin position="1"/>
        <end position="49"/>
    </location>
</feature>
<sequence length="429" mass="46342">MSPKTPPAGKRPLDTATDTNTPSSGKRPANTDSTRISAASSSASGCSPAQPTALEFQATAMFGPQPSPFENGVRDNISVLMGPIVPKDDEGEIALKVAVVLISDPYLNRLVNALGNIVTINPVVGGPVQSNKVLGRLAQVSSTQFHIGDAAQVTISPHTRFIPLTTRRFRTLAANPATDSGNTSNEAPMLVYPYGALTEYSGRDERFKKLDAMVATGDPNDPNPVKMAIKSRASALTPSMARLLDHAAATGQALYINGYFDRKNEAFDGTVWTNSSFIFGAHPTRAVRKFILKAIAKINGGADASGVNWMNRLAQEWEGDAESTRPQDGLIRNAVLQPLQVKPSLTGHTEHVLPMALTHDDHHYAVYANTLDVVQHVPGYLEEFGTVEIATVNLPNIINFLQEPFEMHADVEVLTTERFTRITRLVPRA</sequence>
<dbReference type="EMBL" id="BMAR01000060">
    <property type="protein sequence ID" value="GFR52281.1"/>
    <property type="molecule type" value="Genomic_DNA"/>
</dbReference>
<dbReference type="AlphaFoldDB" id="A0AAD3HTE6"/>
<comment type="caution">
    <text evidence="2">The sequence shown here is derived from an EMBL/GenBank/DDBJ whole genome shotgun (WGS) entry which is preliminary data.</text>
</comment>
<gene>
    <name evidence="2" type="ORF">Agub_g14762</name>
</gene>
<evidence type="ECO:0000256" key="1">
    <source>
        <dbReference type="SAM" id="MobiDB-lite"/>
    </source>
</evidence>
<feature type="compositionally biased region" description="Polar residues" evidence="1">
    <location>
        <begin position="16"/>
        <end position="36"/>
    </location>
</feature>
<reference evidence="2 3" key="1">
    <citation type="journal article" date="2021" name="Sci. Rep.">
        <title>Genome sequencing of the multicellular alga Astrephomene provides insights into convergent evolution of germ-soma differentiation.</title>
        <authorList>
            <person name="Yamashita S."/>
            <person name="Yamamoto K."/>
            <person name="Matsuzaki R."/>
            <person name="Suzuki S."/>
            <person name="Yamaguchi H."/>
            <person name="Hirooka S."/>
            <person name="Minakuchi Y."/>
            <person name="Miyagishima S."/>
            <person name="Kawachi M."/>
            <person name="Toyoda A."/>
            <person name="Nozaki H."/>
        </authorList>
    </citation>
    <scope>NUCLEOTIDE SEQUENCE [LARGE SCALE GENOMIC DNA]</scope>
    <source>
        <strain evidence="2 3">NIES-4017</strain>
    </source>
</reference>
<evidence type="ECO:0000313" key="3">
    <source>
        <dbReference type="Proteomes" id="UP001054857"/>
    </source>
</evidence>
<organism evidence="2 3">
    <name type="scientific">Astrephomene gubernaculifera</name>
    <dbReference type="NCBI Taxonomy" id="47775"/>
    <lineage>
        <taxon>Eukaryota</taxon>
        <taxon>Viridiplantae</taxon>
        <taxon>Chlorophyta</taxon>
        <taxon>core chlorophytes</taxon>
        <taxon>Chlorophyceae</taxon>
        <taxon>CS clade</taxon>
        <taxon>Chlamydomonadales</taxon>
        <taxon>Astrephomenaceae</taxon>
        <taxon>Astrephomene</taxon>
    </lineage>
</organism>
<evidence type="ECO:0000313" key="2">
    <source>
        <dbReference type="EMBL" id="GFR52281.1"/>
    </source>
</evidence>
<name>A0AAD3HTE6_9CHLO</name>